<dbReference type="PANTHER" id="PTHR22926">
    <property type="entry name" value="PHOSPHO-N-ACETYLMURAMOYL-PENTAPEPTIDE-TRANSFERASE"/>
    <property type="match status" value="1"/>
</dbReference>
<keyword evidence="5 8" id="KW-1133">Transmembrane helix</keyword>
<dbReference type="GO" id="GO:0046872">
    <property type="term" value="F:metal ion binding"/>
    <property type="evidence" value="ECO:0007669"/>
    <property type="project" value="UniProtKB-KW"/>
</dbReference>
<dbReference type="EMBL" id="DXHX01000166">
    <property type="protein sequence ID" value="HIV75682.1"/>
    <property type="molecule type" value="Genomic_DNA"/>
</dbReference>
<protein>
    <submittedName>
        <fullName evidence="9">Undecaprenyl/decaprenyl-phosphate alpha-N-acetylglucosaminyl 1-phosphate transferase</fullName>
    </submittedName>
</protein>
<feature type="transmembrane region" description="Helical" evidence="8">
    <location>
        <begin position="47"/>
        <end position="66"/>
    </location>
</feature>
<reference evidence="9" key="2">
    <citation type="submission" date="2021-04" db="EMBL/GenBank/DDBJ databases">
        <authorList>
            <person name="Gilroy R."/>
        </authorList>
    </citation>
    <scope>NUCLEOTIDE SEQUENCE</scope>
    <source>
        <strain evidence="9">CHK169-2315</strain>
    </source>
</reference>
<evidence type="ECO:0000256" key="1">
    <source>
        <dbReference type="ARBA" id="ARBA00004651"/>
    </source>
</evidence>
<evidence type="ECO:0000256" key="5">
    <source>
        <dbReference type="ARBA" id="ARBA00022989"/>
    </source>
</evidence>
<feature type="transmembrane region" description="Helical" evidence="8">
    <location>
        <begin position="289"/>
        <end position="308"/>
    </location>
</feature>
<dbReference type="PROSITE" id="PS01348">
    <property type="entry name" value="MRAY_2"/>
    <property type="match status" value="1"/>
</dbReference>
<keyword evidence="6 8" id="KW-0472">Membrane</keyword>
<organism evidence="9 10">
    <name type="scientific">Candidatus Pseudogracilibacillus intestinigallinarum</name>
    <dbReference type="NCBI Taxonomy" id="2838742"/>
    <lineage>
        <taxon>Bacteria</taxon>
        <taxon>Bacillati</taxon>
        <taxon>Bacillota</taxon>
        <taxon>Bacilli</taxon>
        <taxon>Bacillales</taxon>
        <taxon>Bacillaceae</taxon>
        <taxon>Pseudogracilibacillus</taxon>
    </lineage>
</organism>
<dbReference type="InterPro" id="IPR018480">
    <property type="entry name" value="PNAcMuramoyl-5peptid_Trfase_CS"/>
</dbReference>
<feature type="transmembrane region" description="Helical" evidence="8">
    <location>
        <begin position="72"/>
        <end position="90"/>
    </location>
</feature>
<feature type="transmembrane region" description="Helical" evidence="8">
    <location>
        <begin position="157"/>
        <end position="177"/>
    </location>
</feature>
<feature type="transmembrane region" description="Helical" evidence="8">
    <location>
        <begin position="213"/>
        <end position="231"/>
    </location>
</feature>
<evidence type="ECO:0000256" key="8">
    <source>
        <dbReference type="SAM" id="Phobius"/>
    </source>
</evidence>
<dbReference type="GO" id="GO:0044038">
    <property type="term" value="P:cell wall macromolecule biosynthetic process"/>
    <property type="evidence" value="ECO:0007669"/>
    <property type="project" value="TreeGrafter"/>
</dbReference>
<dbReference type="AlphaFoldDB" id="A0A9D1PP80"/>
<feature type="transmembrane region" description="Helical" evidence="8">
    <location>
        <begin position="6"/>
        <end position="26"/>
    </location>
</feature>
<feature type="transmembrane region" description="Helical" evidence="8">
    <location>
        <begin position="183"/>
        <end position="201"/>
    </location>
</feature>
<feature type="binding site" evidence="7">
    <location>
        <position position="212"/>
    </location>
    <ligand>
        <name>Mg(2+)</name>
        <dbReference type="ChEBI" id="CHEBI:18420"/>
    </ligand>
</feature>
<comment type="cofactor">
    <cofactor evidence="7">
        <name>Mg(2+)</name>
        <dbReference type="ChEBI" id="CHEBI:18420"/>
    </cofactor>
</comment>
<keyword evidence="2" id="KW-1003">Cell membrane</keyword>
<evidence type="ECO:0000256" key="4">
    <source>
        <dbReference type="ARBA" id="ARBA00022692"/>
    </source>
</evidence>
<dbReference type="CDD" id="cd06853">
    <property type="entry name" value="GT_WecA_like"/>
    <property type="match status" value="1"/>
</dbReference>
<reference evidence="9" key="1">
    <citation type="journal article" date="2021" name="PeerJ">
        <title>Extensive microbial diversity within the chicken gut microbiome revealed by metagenomics and culture.</title>
        <authorList>
            <person name="Gilroy R."/>
            <person name="Ravi A."/>
            <person name="Getino M."/>
            <person name="Pursley I."/>
            <person name="Horton D.L."/>
            <person name="Alikhan N.F."/>
            <person name="Baker D."/>
            <person name="Gharbi K."/>
            <person name="Hall N."/>
            <person name="Watson M."/>
            <person name="Adriaenssens E.M."/>
            <person name="Foster-Nyarko E."/>
            <person name="Jarju S."/>
            <person name="Secka A."/>
            <person name="Antonio M."/>
            <person name="Oren A."/>
            <person name="Chaudhuri R.R."/>
            <person name="La Ragione R."/>
            <person name="Hildebrand F."/>
            <person name="Pallen M.J."/>
        </authorList>
    </citation>
    <scope>NUCLEOTIDE SEQUENCE</scope>
    <source>
        <strain evidence="9">CHK169-2315</strain>
    </source>
</reference>
<dbReference type="Proteomes" id="UP000823937">
    <property type="component" value="Unassembled WGS sequence"/>
</dbReference>
<evidence type="ECO:0000256" key="3">
    <source>
        <dbReference type="ARBA" id="ARBA00022679"/>
    </source>
</evidence>
<comment type="caution">
    <text evidence="9">The sequence shown here is derived from an EMBL/GenBank/DDBJ whole genome shotgun (WGS) entry which is preliminary data.</text>
</comment>
<dbReference type="GO" id="GO:0005886">
    <property type="term" value="C:plasma membrane"/>
    <property type="evidence" value="ECO:0007669"/>
    <property type="project" value="UniProtKB-SubCell"/>
</dbReference>
<name>A0A9D1PP80_9BACI</name>
<keyword evidence="7" id="KW-0460">Magnesium</keyword>
<sequence>MINFVDLAIASFIALISTFFLTFAVKKLAFKFNIVDFPNRRKIHVHPTPRIGGLAIFLGAALGLLYLQPEHIHLQAIFMGAIVIVVTGIIDDKYSVRPIIKLTGQLTATTFLLSSGLVIEKITLPFIGMIELGPFSVLITILWVVGITNAINLIDGLDGLATGVSTIGLVSILIMAIVDLQIFAVYLCVVLIGANLGFLYHNFYPAKIYMGDTGSNFLGYMIAVISMLGLFKNVALFSFIIPIIVIAVPILDTAFSIIRRALNKQHIMQADNKHIHYQLLRAGFSHRQAVLIMYGFSLVFGVLAIVFQQAPLQISLIVAIIVFILVHLLAEIAGIVMGGKRPVVDKLLKMAGKDGEKSKLKQDNKEK</sequence>
<dbReference type="Pfam" id="PF00953">
    <property type="entry name" value="Glycos_transf_4"/>
    <property type="match status" value="1"/>
</dbReference>
<gene>
    <name evidence="9" type="ORF">H9895_11465</name>
</gene>
<evidence type="ECO:0000256" key="7">
    <source>
        <dbReference type="PIRSR" id="PIRSR600715-1"/>
    </source>
</evidence>
<dbReference type="GO" id="GO:0071555">
    <property type="term" value="P:cell wall organization"/>
    <property type="evidence" value="ECO:0007669"/>
    <property type="project" value="TreeGrafter"/>
</dbReference>
<keyword evidence="7" id="KW-0479">Metal-binding</keyword>
<feature type="transmembrane region" description="Helical" evidence="8">
    <location>
        <begin position="125"/>
        <end position="145"/>
    </location>
</feature>
<feature type="transmembrane region" description="Helical" evidence="8">
    <location>
        <begin position="314"/>
        <end position="339"/>
    </location>
</feature>
<evidence type="ECO:0000256" key="2">
    <source>
        <dbReference type="ARBA" id="ARBA00022475"/>
    </source>
</evidence>
<keyword evidence="4 8" id="KW-0812">Transmembrane</keyword>
<accession>A0A9D1PP80</accession>
<evidence type="ECO:0000256" key="6">
    <source>
        <dbReference type="ARBA" id="ARBA00023136"/>
    </source>
</evidence>
<dbReference type="PANTHER" id="PTHR22926:SF3">
    <property type="entry name" value="UNDECAPRENYL-PHOSPHATE ALPHA-N-ACETYLGLUCOSAMINYL 1-PHOSPHATE TRANSFERASE"/>
    <property type="match status" value="1"/>
</dbReference>
<keyword evidence="3 9" id="KW-0808">Transferase</keyword>
<dbReference type="GO" id="GO:0009103">
    <property type="term" value="P:lipopolysaccharide biosynthetic process"/>
    <property type="evidence" value="ECO:0007669"/>
    <property type="project" value="TreeGrafter"/>
</dbReference>
<feature type="transmembrane region" description="Helical" evidence="8">
    <location>
        <begin position="237"/>
        <end position="258"/>
    </location>
</feature>
<proteinExistence type="predicted"/>
<evidence type="ECO:0000313" key="9">
    <source>
        <dbReference type="EMBL" id="HIV75682.1"/>
    </source>
</evidence>
<feature type="binding site" evidence="7">
    <location>
        <position position="152"/>
    </location>
    <ligand>
        <name>Mg(2+)</name>
        <dbReference type="ChEBI" id="CHEBI:18420"/>
    </ligand>
</feature>
<dbReference type="InterPro" id="IPR000715">
    <property type="entry name" value="Glycosyl_transferase_4"/>
</dbReference>
<dbReference type="GO" id="GO:0016780">
    <property type="term" value="F:phosphotransferase activity, for other substituted phosphate groups"/>
    <property type="evidence" value="ECO:0007669"/>
    <property type="project" value="InterPro"/>
</dbReference>
<comment type="subcellular location">
    <subcellularLocation>
        <location evidence="1">Cell membrane</location>
        <topology evidence="1">Multi-pass membrane protein</topology>
    </subcellularLocation>
</comment>
<evidence type="ECO:0000313" key="10">
    <source>
        <dbReference type="Proteomes" id="UP000823937"/>
    </source>
</evidence>